<evidence type="ECO:0000256" key="1">
    <source>
        <dbReference type="SAM" id="MobiDB-lite"/>
    </source>
</evidence>
<accession>A0ABQ8U992</accession>
<feature type="region of interest" description="Disordered" evidence="1">
    <location>
        <begin position="133"/>
        <end position="152"/>
    </location>
</feature>
<sequence length="447" mass="48454">MNGVHHGPQLTRIRSSRQPSPPSPVGGWIGILRGRLWRSLRLPQGVTGLVDKLLSRRSLPDVMQPTPAEILGVCMMPEYLSSRLIPRTHPQPAGKVSSTGNPAQDEKQALPQSDDAGLCAGSLFLAATQTNQQQQQQQQQEHQQQQEQQQQQQQALDNPALCARHTALYNGVCEAWPISGRDVYLAMMARPPTMRFDLLGSRDPKTRDPAHSSQLRALVRQVPNANVNQKLRSRYRTRFLPGELVAALERMRQADTPLEVATLLEVVRFSFSIPQEAIDGERAAMQADLFGAQPLGDGPLRWQGGFVAAVRRAQAWPQLDGYLRAASRPAGAPLPDPAAFVAPPEAAAAATAAKPGGPRPQAGQIFMAWIGRKLAPAQPSGQGDDDEETEDDTPHFSAHAAAVAGTTKPAAVLPQKRGGGRPPKRRGGRQRKAAPVRALALKLLDDE</sequence>
<evidence type="ECO:0000313" key="2">
    <source>
        <dbReference type="EMBL" id="KAJ4455879.1"/>
    </source>
</evidence>
<feature type="compositionally biased region" description="Low complexity" evidence="1">
    <location>
        <begin position="398"/>
        <end position="416"/>
    </location>
</feature>
<reference evidence="2" key="1">
    <citation type="journal article" date="2022" name="bioRxiv">
        <title>Genomics of Preaxostyla Flagellates Illuminates Evolutionary Transitions and the Path Towards Mitochondrial Loss.</title>
        <authorList>
            <person name="Novak L.V.F."/>
            <person name="Treitli S.C."/>
            <person name="Pyrih J."/>
            <person name="Halakuc P."/>
            <person name="Pipaliya S.V."/>
            <person name="Vacek V."/>
            <person name="Brzon O."/>
            <person name="Soukal P."/>
            <person name="Eme L."/>
            <person name="Dacks J.B."/>
            <person name="Karnkowska A."/>
            <person name="Elias M."/>
            <person name="Hampl V."/>
        </authorList>
    </citation>
    <scope>NUCLEOTIDE SEQUENCE</scope>
    <source>
        <strain evidence="2">RCP-MX</strain>
    </source>
</reference>
<protein>
    <submittedName>
        <fullName evidence="2">Uncharacterized protein</fullName>
    </submittedName>
</protein>
<comment type="caution">
    <text evidence="2">The sequence shown here is derived from an EMBL/GenBank/DDBJ whole genome shotgun (WGS) entry which is preliminary data.</text>
</comment>
<organism evidence="2 3">
    <name type="scientific">Paratrimastix pyriformis</name>
    <dbReference type="NCBI Taxonomy" id="342808"/>
    <lineage>
        <taxon>Eukaryota</taxon>
        <taxon>Metamonada</taxon>
        <taxon>Preaxostyla</taxon>
        <taxon>Paratrimastigidae</taxon>
        <taxon>Paratrimastix</taxon>
    </lineage>
</organism>
<evidence type="ECO:0000313" key="3">
    <source>
        <dbReference type="Proteomes" id="UP001141327"/>
    </source>
</evidence>
<name>A0ABQ8U992_9EUKA</name>
<dbReference type="Proteomes" id="UP001141327">
    <property type="component" value="Unassembled WGS sequence"/>
</dbReference>
<keyword evidence="3" id="KW-1185">Reference proteome</keyword>
<feature type="region of interest" description="Disordered" evidence="1">
    <location>
        <begin position="375"/>
        <end position="447"/>
    </location>
</feature>
<feature type="region of interest" description="Disordered" evidence="1">
    <location>
        <begin position="1"/>
        <end position="25"/>
    </location>
</feature>
<feature type="region of interest" description="Disordered" evidence="1">
    <location>
        <begin position="85"/>
        <end position="113"/>
    </location>
</feature>
<dbReference type="EMBL" id="JAPMOS010000090">
    <property type="protein sequence ID" value="KAJ4455879.1"/>
    <property type="molecule type" value="Genomic_DNA"/>
</dbReference>
<gene>
    <name evidence="2" type="ORF">PAPYR_9089</name>
</gene>
<feature type="compositionally biased region" description="Basic residues" evidence="1">
    <location>
        <begin position="418"/>
        <end position="434"/>
    </location>
</feature>
<proteinExistence type="predicted"/>